<feature type="region of interest" description="Disordered" evidence="1">
    <location>
        <begin position="1"/>
        <end position="25"/>
    </location>
</feature>
<name>A0AAW1U5Y3_9CUCU</name>
<comment type="caution">
    <text evidence="2">The sequence shown here is derived from an EMBL/GenBank/DDBJ whole genome shotgun (WGS) entry which is preliminary data.</text>
</comment>
<organism evidence="2 3">
    <name type="scientific">Henosepilachna vigintioctopunctata</name>
    <dbReference type="NCBI Taxonomy" id="420089"/>
    <lineage>
        <taxon>Eukaryota</taxon>
        <taxon>Metazoa</taxon>
        <taxon>Ecdysozoa</taxon>
        <taxon>Arthropoda</taxon>
        <taxon>Hexapoda</taxon>
        <taxon>Insecta</taxon>
        <taxon>Pterygota</taxon>
        <taxon>Neoptera</taxon>
        <taxon>Endopterygota</taxon>
        <taxon>Coleoptera</taxon>
        <taxon>Polyphaga</taxon>
        <taxon>Cucujiformia</taxon>
        <taxon>Coccinelloidea</taxon>
        <taxon>Coccinellidae</taxon>
        <taxon>Epilachninae</taxon>
        <taxon>Epilachnini</taxon>
        <taxon>Henosepilachna</taxon>
    </lineage>
</organism>
<evidence type="ECO:0000313" key="3">
    <source>
        <dbReference type="Proteomes" id="UP001431783"/>
    </source>
</evidence>
<proteinExistence type="predicted"/>
<dbReference type="AlphaFoldDB" id="A0AAW1U5Y3"/>
<dbReference type="GO" id="GO:0010972">
    <property type="term" value="P:negative regulation of G2/M transition of mitotic cell cycle"/>
    <property type="evidence" value="ECO:0007669"/>
    <property type="project" value="TreeGrafter"/>
</dbReference>
<protein>
    <recommendedName>
        <fullName evidence="4">Cell death regulator Aven</fullName>
    </recommendedName>
</protein>
<feature type="region of interest" description="Disordered" evidence="1">
    <location>
        <begin position="159"/>
        <end position="183"/>
    </location>
</feature>
<evidence type="ECO:0000256" key="1">
    <source>
        <dbReference type="SAM" id="MobiDB-lite"/>
    </source>
</evidence>
<dbReference type="InterPro" id="IPR026187">
    <property type="entry name" value="Aven"/>
</dbReference>
<dbReference type="PANTHER" id="PTHR16524">
    <property type="entry name" value="CELL DEATH REGULATOR AVEN"/>
    <property type="match status" value="1"/>
</dbReference>
<dbReference type="PANTHER" id="PTHR16524:SF2">
    <property type="entry name" value="CELL DEATH REGULATOR AVEN"/>
    <property type="match status" value="1"/>
</dbReference>
<evidence type="ECO:0008006" key="4">
    <source>
        <dbReference type="Google" id="ProtNLM"/>
    </source>
</evidence>
<evidence type="ECO:0000313" key="2">
    <source>
        <dbReference type="EMBL" id="KAK9875627.1"/>
    </source>
</evidence>
<sequence length="285" mass="32577">MDDPKKRGKQHLKNKTKYKHRPKDKAPVKISKSSTLMTNWDRYKDVLTSNSPCGADFSLLAEAPISKGSHFQFKSDAQDRFDVDNVLVDSTGIFNMDLNLLGLSVACIPFNERCDIPENYFLDTQIKSIKKNAADSEIIYQLALQKDTNINTKIKEKNEMSARKKHNMQDERKHVQNEKSSQFDPDYRDIVENNKNNKLIHPSIDKLNELEVKLDKLELISDSKVSRVDISNSHQYKGLSTPLVLKETLKDTSNMTDQEDSERQGGSSLLETESLQNWLDDILGD</sequence>
<gene>
    <name evidence="2" type="ORF">WA026_009425</name>
</gene>
<dbReference type="EMBL" id="JARQZJ010000034">
    <property type="protein sequence ID" value="KAK9875627.1"/>
    <property type="molecule type" value="Genomic_DNA"/>
</dbReference>
<dbReference type="Proteomes" id="UP001431783">
    <property type="component" value="Unassembled WGS sequence"/>
</dbReference>
<accession>A0AAW1U5Y3</accession>
<feature type="compositionally biased region" description="Basic residues" evidence="1">
    <location>
        <begin position="1"/>
        <end position="23"/>
    </location>
</feature>
<keyword evidence="3" id="KW-1185">Reference proteome</keyword>
<reference evidence="2 3" key="1">
    <citation type="submission" date="2023-03" db="EMBL/GenBank/DDBJ databases">
        <title>Genome insight into feeding habits of ladybird beetles.</title>
        <authorList>
            <person name="Li H.-S."/>
            <person name="Huang Y.-H."/>
            <person name="Pang H."/>
        </authorList>
    </citation>
    <scope>NUCLEOTIDE SEQUENCE [LARGE SCALE GENOMIC DNA]</scope>
    <source>
        <strain evidence="2">SYSU_2023b</strain>
        <tissue evidence="2">Whole body</tissue>
    </source>
</reference>
<feature type="compositionally biased region" description="Basic and acidic residues" evidence="1">
    <location>
        <begin position="159"/>
        <end position="177"/>
    </location>
</feature>